<dbReference type="AlphaFoldDB" id="A0AAJ1N073"/>
<dbReference type="EMBL" id="JAILSO010000061">
    <property type="protein sequence ID" value="MDE1479515.1"/>
    <property type="molecule type" value="Genomic_DNA"/>
</dbReference>
<accession>A0AAJ1N073</accession>
<comment type="caution">
    <text evidence="2">The sequence shown here is derived from an EMBL/GenBank/DDBJ whole genome shotgun (WGS) entry which is preliminary data.</text>
</comment>
<keyword evidence="1" id="KW-0732">Signal</keyword>
<dbReference type="Proteomes" id="UP001222434">
    <property type="component" value="Unassembled WGS sequence"/>
</dbReference>
<evidence type="ECO:0000313" key="2">
    <source>
        <dbReference type="EMBL" id="MDE1479515.1"/>
    </source>
</evidence>
<dbReference type="RefSeq" id="WP_038189273.1">
    <property type="nucleotide sequence ID" value="NZ_JAILSO010000061.1"/>
</dbReference>
<reference evidence="2" key="1">
    <citation type="submission" date="2021-08" db="EMBL/GenBank/DDBJ databases">
        <authorList>
            <person name="Papudeshi B."/>
            <person name="Bashey-Visser F."/>
        </authorList>
    </citation>
    <scope>NUCLEOTIDE SEQUENCE</scope>
    <source>
        <strain evidence="2">MC_266_E_2016</strain>
    </source>
</reference>
<proteinExistence type="predicted"/>
<organism evidence="2 3">
    <name type="scientific">Xenorhabdus bovienii</name>
    <name type="common">Xenorhabdus nematophila subsp. bovienii</name>
    <dbReference type="NCBI Taxonomy" id="40576"/>
    <lineage>
        <taxon>Bacteria</taxon>
        <taxon>Pseudomonadati</taxon>
        <taxon>Pseudomonadota</taxon>
        <taxon>Gammaproteobacteria</taxon>
        <taxon>Enterobacterales</taxon>
        <taxon>Morganellaceae</taxon>
        <taxon>Xenorhabdus</taxon>
    </lineage>
</organism>
<reference evidence="2" key="2">
    <citation type="journal article" date="2022" name="J. Evol. Biol.">
        <title>Pre- and post-association barriers to host switching in sympatric mutualists.</title>
        <authorList>
            <person name="Dinges Z.M."/>
            <person name="Phillips R.K."/>
            <person name="Lively C.M."/>
            <person name="Bashey F."/>
        </authorList>
    </citation>
    <scope>NUCLEOTIDE SEQUENCE</scope>
    <source>
        <strain evidence="2">MC_266_E_2016</strain>
    </source>
</reference>
<feature type="signal peptide" evidence="1">
    <location>
        <begin position="1"/>
        <end position="23"/>
    </location>
</feature>
<sequence>MINKRKNILAGVVLSLVAGVSSAAPILECGSVLPSGTHEGKLVSIINKADWGQPHYWFESSAGKKGCVRFDTSKINEKTVYNAFILKKDIKIQVDSAYNILSIGY</sequence>
<feature type="chain" id="PRO_5042611653" description="Secreted protein" evidence="1">
    <location>
        <begin position="24"/>
        <end position="105"/>
    </location>
</feature>
<gene>
    <name evidence="2" type="ORF">KKJ01_15050</name>
</gene>
<evidence type="ECO:0000256" key="1">
    <source>
        <dbReference type="SAM" id="SignalP"/>
    </source>
</evidence>
<protein>
    <recommendedName>
        <fullName evidence="4">Secreted protein</fullName>
    </recommendedName>
</protein>
<evidence type="ECO:0000313" key="3">
    <source>
        <dbReference type="Proteomes" id="UP001222434"/>
    </source>
</evidence>
<name>A0AAJ1N073_XENBV</name>
<evidence type="ECO:0008006" key="4">
    <source>
        <dbReference type="Google" id="ProtNLM"/>
    </source>
</evidence>